<evidence type="ECO:0000256" key="4">
    <source>
        <dbReference type="SAM" id="MobiDB-lite"/>
    </source>
</evidence>
<evidence type="ECO:0000256" key="2">
    <source>
        <dbReference type="ARBA" id="ARBA00023125"/>
    </source>
</evidence>
<evidence type="ECO:0000313" key="7">
    <source>
        <dbReference type="Proteomes" id="UP000294225"/>
    </source>
</evidence>
<dbReference type="SUPFAM" id="SSF46785">
    <property type="entry name" value="Winged helix' DNA-binding domain"/>
    <property type="match status" value="2"/>
</dbReference>
<dbReference type="PANTHER" id="PTHR30154">
    <property type="entry name" value="LEUCINE-RESPONSIVE REGULATORY PROTEIN"/>
    <property type="match status" value="1"/>
</dbReference>
<keyword evidence="3" id="KW-0804">Transcription</keyword>
<dbReference type="Gene3D" id="1.10.10.10">
    <property type="entry name" value="Winged helix-like DNA-binding domain superfamily/Winged helix DNA-binding domain"/>
    <property type="match status" value="2"/>
</dbReference>
<dbReference type="GO" id="GO:0043200">
    <property type="term" value="P:response to amino acid"/>
    <property type="evidence" value="ECO:0007669"/>
    <property type="project" value="TreeGrafter"/>
</dbReference>
<comment type="caution">
    <text evidence="6">The sequence shown here is derived from an EMBL/GenBank/DDBJ whole genome shotgun (WGS) entry which is preliminary data.</text>
</comment>
<dbReference type="EMBL" id="SJKC01000008">
    <property type="protein sequence ID" value="TCC30324.1"/>
    <property type="molecule type" value="Genomic_DNA"/>
</dbReference>
<dbReference type="GO" id="GO:0043565">
    <property type="term" value="F:sequence-specific DNA binding"/>
    <property type="evidence" value="ECO:0007669"/>
    <property type="project" value="InterPro"/>
</dbReference>
<evidence type="ECO:0000259" key="5">
    <source>
        <dbReference type="PROSITE" id="PS50956"/>
    </source>
</evidence>
<feature type="domain" description="HTH asnC-type" evidence="5">
    <location>
        <begin position="2"/>
        <end position="62"/>
    </location>
</feature>
<accession>A0A4R0IEC0</accession>
<dbReference type="AlphaFoldDB" id="A0A4R0IEC0"/>
<dbReference type="Pfam" id="PF13404">
    <property type="entry name" value="HTH_AsnC-type"/>
    <property type="match status" value="2"/>
</dbReference>
<evidence type="ECO:0000256" key="1">
    <source>
        <dbReference type="ARBA" id="ARBA00023015"/>
    </source>
</evidence>
<proteinExistence type="predicted"/>
<evidence type="ECO:0000256" key="3">
    <source>
        <dbReference type="ARBA" id="ARBA00023163"/>
    </source>
</evidence>
<dbReference type="Proteomes" id="UP000294225">
    <property type="component" value="Unassembled WGS sequence"/>
</dbReference>
<dbReference type="InterPro" id="IPR000485">
    <property type="entry name" value="AsnC-type_HTH_dom"/>
</dbReference>
<keyword evidence="1" id="KW-0805">Transcription regulation</keyword>
<gene>
    <name evidence="6" type="ORF">E0H92_39515</name>
</gene>
<dbReference type="InterPro" id="IPR019888">
    <property type="entry name" value="Tscrpt_reg_AsnC-like"/>
</dbReference>
<dbReference type="PRINTS" id="PR00033">
    <property type="entry name" value="HTHASNC"/>
</dbReference>
<feature type="region of interest" description="Disordered" evidence="4">
    <location>
        <begin position="154"/>
        <end position="174"/>
    </location>
</feature>
<evidence type="ECO:0000313" key="6">
    <source>
        <dbReference type="EMBL" id="TCC30324.1"/>
    </source>
</evidence>
<feature type="compositionally biased region" description="Low complexity" evidence="4">
    <location>
        <begin position="164"/>
        <end position="174"/>
    </location>
</feature>
<dbReference type="InterPro" id="IPR011008">
    <property type="entry name" value="Dimeric_a/b-barrel"/>
</dbReference>
<dbReference type="Pfam" id="PF01037">
    <property type="entry name" value="AsnC_trans_reg"/>
    <property type="match status" value="1"/>
</dbReference>
<dbReference type="SUPFAM" id="SSF54909">
    <property type="entry name" value="Dimeric alpha+beta barrel"/>
    <property type="match status" value="1"/>
</dbReference>
<dbReference type="InterPro" id="IPR019887">
    <property type="entry name" value="Tscrpt_reg_AsnC/Lrp_C"/>
</dbReference>
<dbReference type="InterPro" id="IPR036388">
    <property type="entry name" value="WH-like_DNA-bd_sf"/>
</dbReference>
<keyword evidence="2" id="KW-0238">DNA-binding</keyword>
<dbReference type="PROSITE" id="PS50956">
    <property type="entry name" value="HTH_ASNC_2"/>
    <property type="match status" value="2"/>
</dbReference>
<dbReference type="SMART" id="SM00344">
    <property type="entry name" value="HTH_ASNC"/>
    <property type="match status" value="2"/>
</dbReference>
<dbReference type="Gene3D" id="3.30.70.920">
    <property type="match status" value="1"/>
</dbReference>
<feature type="domain" description="HTH asnC-type" evidence="5">
    <location>
        <begin position="188"/>
        <end position="244"/>
    </location>
</feature>
<dbReference type="PANTHER" id="PTHR30154:SF34">
    <property type="entry name" value="TRANSCRIPTIONAL REGULATOR AZLB"/>
    <property type="match status" value="1"/>
</dbReference>
<reference evidence="6 7" key="1">
    <citation type="submission" date="2019-02" db="EMBL/GenBank/DDBJ databases">
        <title>Kribbella capetownensis sp. nov. and Kribbella speibonae sp. nov., isolated from soil.</title>
        <authorList>
            <person name="Curtis S.M."/>
            <person name="Norton I."/>
            <person name="Everest G.J."/>
            <person name="Meyers P.R."/>
        </authorList>
    </citation>
    <scope>NUCLEOTIDE SEQUENCE [LARGE SCALE GENOMIC DNA]</scope>
    <source>
        <strain evidence="6 7">YM55</strain>
    </source>
</reference>
<dbReference type="GO" id="GO:0005829">
    <property type="term" value="C:cytosol"/>
    <property type="evidence" value="ECO:0007669"/>
    <property type="project" value="TreeGrafter"/>
</dbReference>
<protein>
    <submittedName>
        <fullName evidence="6">AsnC family transcriptional regulator</fullName>
    </submittedName>
</protein>
<name>A0A4R0IEC0_9ACTN</name>
<organism evidence="6 7">
    <name type="scientific">Kribbella speibonae</name>
    <dbReference type="NCBI Taxonomy" id="1572660"/>
    <lineage>
        <taxon>Bacteria</taxon>
        <taxon>Bacillati</taxon>
        <taxon>Actinomycetota</taxon>
        <taxon>Actinomycetes</taxon>
        <taxon>Propionibacteriales</taxon>
        <taxon>Kribbellaceae</taxon>
        <taxon>Kribbella</taxon>
    </lineage>
</organism>
<sequence length="336" mass="34750">MVDAIDRALVHALQLDGRAPYSRIGEVLGVSTQTVARRFNRLRAEAGLRVIGLPDPELAGRSQWLLRLTAVPHAAQDLAGALSRRSDTSWIKLASGGTEIVSIVHATQSDGNALLLHDIPRTAGITSVSAHYLLHLYVGGPTAWRGRAKSLTPAQESALRSSRAPGVGTGAAAGTPGRGAVRALDVGDGKLLAGLGADGRATHAELAVRTGWSAATVARRMEELQGSGAIYFDVDVDPGALGFTTSAMLWLSVPPAHLDAVGRALAGHDGLGFVAATTGRTNLVAQAICASPNALHTYLTERVGAIEHITAIETVPVLRTVKAAAPFAPGLVGLPV</sequence>
<dbReference type="InterPro" id="IPR036390">
    <property type="entry name" value="WH_DNA-bd_sf"/>
</dbReference>